<accession>A0A3S9SZL3</accession>
<dbReference type="AlphaFoldDB" id="A0A3S9SZL3"/>
<evidence type="ECO:0000313" key="2">
    <source>
        <dbReference type="Proteomes" id="UP000267250"/>
    </source>
</evidence>
<gene>
    <name evidence="1" type="ORF">BBF96_10585</name>
</gene>
<keyword evidence="2" id="KW-1185">Reference proteome</keyword>
<dbReference type="Proteomes" id="UP000267250">
    <property type="component" value="Chromosome"/>
</dbReference>
<dbReference type="RefSeq" id="WP_127017140.1">
    <property type="nucleotide sequence ID" value="NZ_CP016379.1"/>
</dbReference>
<organism evidence="1 2">
    <name type="scientific">Anoxybacter fermentans</name>
    <dbReference type="NCBI Taxonomy" id="1323375"/>
    <lineage>
        <taxon>Bacteria</taxon>
        <taxon>Bacillati</taxon>
        <taxon>Bacillota</taxon>
        <taxon>Clostridia</taxon>
        <taxon>Halanaerobiales</taxon>
        <taxon>Anoxybacter</taxon>
    </lineage>
</organism>
<sequence>MKDEQDFLKQQYKEAIRTVEEISKERKLKGNANVTAGRYGELVANMIKYAESKMALEMMEKRKLPTHKHLELESLRGQNVINPT</sequence>
<dbReference type="KEGG" id="aft:BBF96_10585"/>
<dbReference type="EMBL" id="CP016379">
    <property type="protein sequence ID" value="AZR73793.1"/>
    <property type="molecule type" value="Genomic_DNA"/>
</dbReference>
<evidence type="ECO:0000313" key="1">
    <source>
        <dbReference type="EMBL" id="AZR73793.1"/>
    </source>
</evidence>
<protein>
    <submittedName>
        <fullName evidence="1">Uncharacterized protein</fullName>
    </submittedName>
</protein>
<proteinExistence type="predicted"/>
<name>A0A3S9SZL3_9FIRM</name>
<reference evidence="1 2" key="1">
    <citation type="submission" date="2016-07" db="EMBL/GenBank/DDBJ databases">
        <title>Genome and transcriptome analysis of iron-reducing fermentative bacteria Anoxybacter fermentans.</title>
        <authorList>
            <person name="Zeng X."/>
            <person name="Shao Z."/>
        </authorList>
    </citation>
    <scope>NUCLEOTIDE SEQUENCE [LARGE SCALE GENOMIC DNA]</scope>
    <source>
        <strain evidence="1 2">DY22613</strain>
    </source>
</reference>